<keyword evidence="3" id="KW-1185">Reference proteome</keyword>
<sequence length="122" mass="13433">MGESVTIETLARKQADNVTVTCNGSNQKIVRHAKTGTASDVYAVKEHRRKQRELMERRAKLYKMAANGKRASSLQEGPGFENYLLKEEKILGMAGIVICVSVFMISVSGVAALVAYLDGWQL</sequence>
<gene>
    <name evidence="2" type="ORF">L596_030598</name>
</gene>
<keyword evidence="1" id="KW-0812">Transmembrane</keyword>
<dbReference type="AlphaFoldDB" id="A0A4U5LPW5"/>
<keyword evidence="1" id="KW-1133">Transmembrane helix</keyword>
<reference evidence="2 3" key="2">
    <citation type="journal article" date="2019" name="G3 (Bethesda)">
        <title>Hybrid Assembly of the Genome of the Entomopathogenic Nematode Steinernema carpocapsae Identifies the X-Chromosome.</title>
        <authorList>
            <person name="Serra L."/>
            <person name="Macchietto M."/>
            <person name="Macias-Munoz A."/>
            <person name="McGill C.J."/>
            <person name="Rodriguez I.M."/>
            <person name="Rodriguez B."/>
            <person name="Murad R."/>
            <person name="Mortazavi A."/>
        </authorList>
    </citation>
    <scope>NUCLEOTIDE SEQUENCE [LARGE SCALE GENOMIC DNA]</scope>
    <source>
        <strain evidence="2 3">ALL</strain>
    </source>
</reference>
<dbReference type="Proteomes" id="UP000298663">
    <property type="component" value="Unassembled WGS sequence"/>
</dbReference>
<evidence type="ECO:0000256" key="1">
    <source>
        <dbReference type="SAM" id="Phobius"/>
    </source>
</evidence>
<dbReference type="EMBL" id="AZBU02000014">
    <property type="protein sequence ID" value="TKR57964.1"/>
    <property type="molecule type" value="Genomic_DNA"/>
</dbReference>
<evidence type="ECO:0000313" key="3">
    <source>
        <dbReference type="Proteomes" id="UP000298663"/>
    </source>
</evidence>
<proteinExistence type="predicted"/>
<organism evidence="2 3">
    <name type="scientific">Steinernema carpocapsae</name>
    <name type="common">Entomopathogenic nematode</name>
    <dbReference type="NCBI Taxonomy" id="34508"/>
    <lineage>
        <taxon>Eukaryota</taxon>
        <taxon>Metazoa</taxon>
        <taxon>Ecdysozoa</taxon>
        <taxon>Nematoda</taxon>
        <taxon>Chromadorea</taxon>
        <taxon>Rhabditida</taxon>
        <taxon>Tylenchina</taxon>
        <taxon>Panagrolaimomorpha</taxon>
        <taxon>Strongyloidoidea</taxon>
        <taxon>Steinernematidae</taxon>
        <taxon>Steinernema</taxon>
    </lineage>
</organism>
<accession>A0A4U5LPW5</accession>
<keyword evidence="1" id="KW-0472">Membrane</keyword>
<comment type="caution">
    <text evidence="2">The sequence shown here is derived from an EMBL/GenBank/DDBJ whole genome shotgun (WGS) entry which is preliminary data.</text>
</comment>
<evidence type="ECO:0000313" key="2">
    <source>
        <dbReference type="EMBL" id="TKR57964.1"/>
    </source>
</evidence>
<feature type="transmembrane region" description="Helical" evidence="1">
    <location>
        <begin position="90"/>
        <end position="117"/>
    </location>
</feature>
<protein>
    <submittedName>
        <fullName evidence="2">Uncharacterized protein</fullName>
    </submittedName>
</protein>
<reference evidence="2 3" key="1">
    <citation type="journal article" date="2015" name="Genome Biol.">
        <title>Comparative genomics of Steinernema reveals deeply conserved gene regulatory networks.</title>
        <authorList>
            <person name="Dillman A.R."/>
            <person name="Macchietto M."/>
            <person name="Porter C.F."/>
            <person name="Rogers A."/>
            <person name="Williams B."/>
            <person name="Antoshechkin I."/>
            <person name="Lee M.M."/>
            <person name="Goodwin Z."/>
            <person name="Lu X."/>
            <person name="Lewis E.E."/>
            <person name="Goodrich-Blair H."/>
            <person name="Stock S.P."/>
            <person name="Adams B.J."/>
            <person name="Sternberg P.W."/>
            <person name="Mortazavi A."/>
        </authorList>
    </citation>
    <scope>NUCLEOTIDE SEQUENCE [LARGE SCALE GENOMIC DNA]</scope>
    <source>
        <strain evidence="2 3">ALL</strain>
    </source>
</reference>
<name>A0A4U5LPW5_STECR</name>